<protein>
    <submittedName>
        <fullName evidence="1">Cyclic nucleotide-gated ion channel 15</fullName>
    </submittedName>
</protein>
<dbReference type="OrthoDB" id="421226at2759"/>
<name>A0A371HFV2_MUCPR</name>
<evidence type="ECO:0000313" key="2">
    <source>
        <dbReference type="Proteomes" id="UP000257109"/>
    </source>
</evidence>
<reference evidence="1" key="1">
    <citation type="submission" date="2018-05" db="EMBL/GenBank/DDBJ databases">
        <title>Draft genome of Mucuna pruriens seed.</title>
        <authorList>
            <person name="Nnadi N.E."/>
            <person name="Vos R."/>
            <person name="Hasami M.H."/>
            <person name="Devisetty U.K."/>
            <person name="Aguiy J.C."/>
        </authorList>
    </citation>
    <scope>NUCLEOTIDE SEQUENCE [LARGE SCALE GENOMIC DNA]</scope>
    <source>
        <strain evidence="1">JCA_2017</strain>
    </source>
</reference>
<dbReference type="EMBL" id="QJKJ01002712">
    <property type="protein sequence ID" value="RDY01655.1"/>
    <property type="molecule type" value="Genomic_DNA"/>
</dbReference>
<proteinExistence type="predicted"/>
<accession>A0A371HFV2</accession>
<comment type="caution">
    <text evidence="1">The sequence shown here is derived from an EMBL/GenBank/DDBJ whole genome shotgun (WGS) entry which is preliminary data.</text>
</comment>
<dbReference type="STRING" id="157652.A0A371HFV2"/>
<organism evidence="1 2">
    <name type="scientific">Mucuna pruriens</name>
    <name type="common">Velvet bean</name>
    <name type="synonym">Dolichos pruriens</name>
    <dbReference type="NCBI Taxonomy" id="157652"/>
    <lineage>
        <taxon>Eukaryota</taxon>
        <taxon>Viridiplantae</taxon>
        <taxon>Streptophyta</taxon>
        <taxon>Embryophyta</taxon>
        <taxon>Tracheophyta</taxon>
        <taxon>Spermatophyta</taxon>
        <taxon>Magnoliopsida</taxon>
        <taxon>eudicotyledons</taxon>
        <taxon>Gunneridae</taxon>
        <taxon>Pentapetalae</taxon>
        <taxon>rosids</taxon>
        <taxon>fabids</taxon>
        <taxon>Fabales</taxon>
        <taxon>Fabaceae</taxon>
        <taxon>Papilionoideae</taxon>
        <taxon>50 kb inversion clade</taxon>
        <taxon>NPAAA clade</taxon>
        <taxon>indigoferoid/millettioid clade</taxon>
        <taxon>Phaseoleae</taxon>
        <taxon>Mucuna</taxon>
    </lineage>
</organism>
<gene>
    <name evidence="1" type="primary">CNGC15</name>
    <name evidence="1" type="ORF">CR513_14988</name>
</gene>
<feature type="non-terminal residue" evidence="1">
    <location>
        <position position="1"/>
    </location>
</feature>
<dbReference type="Proteomes" id="UP000257109">
    <property type="component" value="Unassembled WGS sequence"/>
</dbReference>
<sequence length="152" mass="16856">MLNAICGRLKPALCTKDTFLCKGDLVNEILFVILGYLDSYTANRDQTRLFNSCHIGPVKVAGVQSRLLEISLLVGTISKSLMKLQLDGMTRVEHRKSEAWLVLDANQDVGGNQGNDESQISNWNSGLRNDSIGKKSENDSSIWWDESGIKIN</sequence>
<dbReference type="AlphaFoldDB" id="A0A371HFV2"/>
<evidence type="ECO:0000313" key="1">
    <source>
        <dbReference type="EMBL" id="RDY01655.1"/>
    </source>
</evidence>
<keyword evidence="2" id="KW-1185">Reference proteome</keyword>